<evidence type="ECO:0000313" key="7">
    <source>
        <dbReference type="Proteomes" id="UP001202248"/>
    </source>
</evidence>
<protein>
    <submittedName>
        <fullName evidence="6">Adenylyl-sulfate kinase</fullName>
    </submittedName>
</protein>
<dbReference type="InterPro" id="IPR027417">
    <property type="entry name" value="P-loop_NTPase"/>
</dbReference>
<sequence length="139" mass="15311">MRLLKLMTLAKRQYYETLKQNNQPAAVIWLLGLSGAGKTTIAGLLQEFLKESGKPSLILDGDELRSGINKDLGFSDEDRAENIRRTAELARIVSANGIICICSLITPMQAYRSLAASIIGPLYYEIFINCPLATCEKGM</sequence>
<organism evidence="6 7">
    <name type="scientific">Niabella ginsengisoli</name>
    <dbReference type="NCBI Taxonomy" id="522298"/>
    <lineage>
        <taxon>Bacteria</taxon>
        <taxon>Pseudomonadati</taxon>
        <taxon>Bacteroidota</taxon>
        <taxon>Chitinophagia</taxon>
        <taxon>Chitinophagales</taxon>
        <taxon>Chitinophagaceae</taxon>
        <taxon>Niabella</taxon>
    </lineage>
</organism>
<accession>A0ABS9SFF6</accession>
<dbReference type="Pfam" id="PF01583">
    <property type="entry name" value="APS_kinase"/>
    <property type="match status" value="1"/>
</dbReference>
<dbReference type="GO" id="GO:0016301">
    <property type="term" value="F:kinase activity"/>
    <property type="evidence" value="ECO:0007669"/>
    <property type="project" value="UniProtKB-KW"/>
</dbReference>
<evidence type="ECO:0000259" key="5">
    <source>
        <dbReference type="Pfam" id="PF01583"/>
    </source>
</evidence>
<dbReference type="RefSeq" id="WP_240826510.1">
    <property type="nucleotide sequence ID" value="NZ_JAKWBL010000001.1"/>
</dbReference>
<dbReference type="PANTHER" id="PTHR11055:SF1">
    <property type="entry name" value="PAPS SYNTHETASE, ISOFORM D"/>
    <property type="match status" value="1"/>
</dbReference>
<dbReference type="Proteomes" id="UP001202248">
    <property type="component" value="Unassembled WGS sequence"/>
</dbReference>
<reference evidence="6 7" key="1">
    <citation type="submission" date="2022-02" db="EMBL/GenBank/DDBJ databases">
        <authorList>
            <person name="Min J."/>
        </authorList>
    </citation>
    <scope>NUCLEOTIDE SEQUENCE [LARGE SCALE GENOMIC DNA]</scope>
    <source>
        <strain evidence="6 7">GR10-1</strain>
    </source>
</reference>
<name>A0ABS9SFF6_9BACT</name>
<keyword evidence="3" id="KW-0547">Nucleotide-binding</keyword>
<keyword evidence="7" id="KW-1185">Reference proteome</keyword>
<keyword evidence="4" id="KW-0067">ATP-binding</keyword>
<keyword evidence="2" id="KW-0808">Transferase</keyword>
<gene>
    <name evidence="6" type="ORF">MKP09_03820</name>
</gene>
<proteinExistence type="predicted"/>
<evidence type="ECO:0000256" key="4">
    <source>
        <dbReference type="ARBA" id="ARBA00022840"/>
    </source>
</evidence>
<keyword evidence="6" id="KW-0418">Kinase</keyword>
<dbReference type="CDD" id="cd02027">
    <property type="entry name" value="APSK"/>
    <property type="match status" value="1"/>
</dbReference>
<evidence type="ECO:0000256" key="3">
    <source>
        <dbReference type="ARBA" id="ARBA00022741"/>
    </source>
</evidence>
<dbReference type="PANTHER" id="PTHR11055">
    <property type="entry name" value="BIFUNCTIONAL 3'-PHOSPHOADENOSINE 5'-PHOSPHOSULFATE SYNTHASE"/>
    <property type="match status" value="1"/>
</dbReference>
<evidence type="ECO:0000313" key="6">
    <source>
        <dbReference type="EMBL" id="MCH5597101.1"/>
    </source>
</evidence>
<dbReference type="Gene3D" id="3.40.50.300">
    <property type="entry name" value="P-loop containing nucleotide triphosphate hydrolases"/>
    <property type="match status" value="1"/>
</dbReference>
<comment type="pathway">
    <text evidence="1">Sulfur metabolism; hydrogen sulfide biosynthesis; sulfite from sulfate: step 2/3.</text>
</comment>
<dbReference type="InterPro" id="IPR059117">
    <property type="entry name" value="APS_kinase_dom"/>
</dbReference>
<feature type="domain" description="APS kinase" evidence="5">
    <location>
        <begin position="26"/>
        <end position="137"/>
    </location>
</feature>
<comment type="caution">
    <text evidence="6">The sequence shown here is derived from an EMBL/GenBank/DDBJ whole genome shotgun (WGS) entry which is preliminary data.</text>
</comment>
<evidence type="ECO:0000256" key="1">
    <source>
        <dbReference type="ARBA" id="ARBA00004806"/>
    </source>
</evidence>
<dbReference type="EMBL" id="JAKWBL010000001">
    <property type="protein sequence ID" value="MCH5597101.1"/>
    <property type="molecule type" value="Genomic_DNA"/>
</dbReference>
<evidence type="ECO:0000256" key="2">
    <source>
        <dbReference type="ARBA" id="ARBA00022679"/>
    </source>
</evidence>
<dbReference type="SUPFAM" id="SSF52540">
    <property type="entry name" value="P-loop containing nucleoside triphosphate hydrolases"/>
    <property type="match status" value="1"/>
</dbReference>